<name>A0ACC0TWQ1_9AGAM</name>
<keyword evidence="2" id="KW-1185">Reference proteome</keyword>
<dbReference type="Proteomes" id="UP001207468">
    <property type="component" value="Unassembled WGS sequence"/>
</dbReference>
<organism evidence="1 2">
    <name type="scientific">Russula earlei</name>
    <dbReference type="NCBI Taxonomy" id="71964"/>
    <lineage>
        <taxon>Eukaryota</taxon>
        <taxon>Fungi</taxon>
        <taxon>Dikarya</taxon>
        <taxon>Basidiomycota</taxon>
        <taxon>Agaricomycotina</taxon>
        <taxon>Agaricomycetes</taxon>
        <taxon>Russulales</taxon>
        <taxon>Russulaceae</taxon>
        <taxon>Russula</taxon>
    </lineage>
</organism>
<evidence type="ECO:0000313" key="1">
    <source>
        <dbReference type="EMBL" id="KAI9450973.1"/>
    </source>
</evidence>
<dbReference type="EMBL" id="JAGFNK010000399">
    <property type="protein sequence ID" value="KAI9450973.1"/>
    <property type="molecule type" value="Genomic_DNA"/>
</dbReference>
<accession>A0ACC0TWQ1</accession>
<protein>
    <submittedName>
        <fullName evidence="1">Uncharacterized protein</fullName>
    </submittedName>
</protein>
<sequence length="320" mass="33199">MWRSSEVAWHACGMLNVLSCLMVLPSIGHDVVVVAAAVDAEVVAVARVNAVVREGGGAWGGLHRGGVCCLAAAVARSSPLQVAAADMGGDVCGSEMASGSRGMGGKHEFIGISVGVTAETDGVGATTEGTAVDREGMAVGDVGIGVESMNGKGVTEAVTVMTVGEAGAVTTADEAKTAIVHGAEAMAMTGDTEGMGAGRAETGGCRGSSGHGREGWGMYRHGNEHDWEWDEGEGNWRRGMSRRCGGDGGNIVGGRGEGQKGSGRERQREEQLRQEREGCECNVNRRGGGRLVCKTAGGDMTYPVKNWFQPVIFQFWLRLV</sequence>
<proteinExistence type="predicted"/>
<gene>
    <name evidence="1" type="ORF">F5148DRAFT_1152592</name>
</gene>
<reference evidence="1" key="1">
    <citation type="submission" date="2021-03" db="EMBL/GenBank/DDBJ databases">
        <title>Evolutionary priming and transition to the ectomycorrhizal habit in an iconic lineage of mushroom-forming fungi: is preadaptation a requirement?</title>
        <authorList>
            <consortium name="DOE Joint Genome Institute"/>
            <person name="Looney B.P."/>
            <person name="Miyauchi S."/>
            <person name="Morin E."/>
            <person name="Drula E."/>
            <person name="Courty P.E."/>
            <person name="Chicoki N."/>
            <person name="Fauchery L."/>
            <person name="Kohler A."/>
            <person name="Kuo A."/>
            <person name="LaButti K."/>
            <person name="Pangilinan J."/>
            <person name="Lipzen A."/>
            <person name="Riley R."/>
            <person name="Andreopoulos W."/>
            <person name="He G."/>
            <person name="Johnson J."/>
            <person name="Barry K.W."/>
            <person name="Grigoriev I.V."/>
            <person name="Nagy L."/>
            <person name="Hibbett D."/>
            <person name="Henrissat B."/>
            <person name="Matheny P.B."/>
            <person name="Labbe J."/>
            <person name="Martin A.F."/>
        </authorList>
    </citation>
    <scope>NUCLEOTIDE SEQUENCE</scope>
    <source>
        <strain evidence="1">BPL698</strain>
    </source>
</reference>
<comment type="caution">
    <text evidence="1">The sequence shown here is derived from an EMBL/GenBank/DDBJ whole genome shotgun (WGS) entry which is preliminary data.</text>
</comment>
<evidence type="ECO:0000313" key="2">
    <source>
        <dbReference type="Proteomes" id="UP001207468"/>
    </source>
</evidence>